<dbReference type="Proteomes" id="UP001597277">
    <property type="component" value="Unassembled WGS sequence"/>
</dbReference>
<dbReference type="SUPFAM" id="SSF56801">
    <property type="entry name" value="Acetyl-CoA synthetase-like"/>
    <property type="match status" value="1"/>
</dbReference>
<dbReference type="Pfam" id="PF00501">
    <property type="entry name" value="AMP-binding"/>
    <property type="match status" value="1"/>
</dbReference>
<evidence type="ECO:0000259" key="4">
    <source>
        <dbReference type="Pfam" id="PF13193"/>
    </source>
</evidence>
<keyword evidence="6" id="KW-1185">Reference proteome</keyword>
<dbReference type="InterPro" id="IPR000873">
    <property type="entry name" value="AMP-dep_synth/lig_dom"/>
</dbReference>
<comment type="caution">
    <text evidence="5">The sequence shown here is derived from an EMBL/GenBank/DDBJ whole genome shotgun (WGS) entry which is preliminary data.</text>
</comment>
<dbReference type="EMBL" id="JBHUEE010000010">
    <property type="protein sequence ID" value="MFD1719457.1"/>
    <property type="molecule type" value="Genomic_DNA"/>
</dbReference>
<evidence type="ECO:0000256" key="1">
    <source>
        <dbReference type="ARBA" id="ARBA00006432"/>
    </source>
</evidence>
<evidence type="ECO:0000313" key="5">
    <source>
        <dbReference type="EMBL" id="MFD1719457.1"/>
    </source>
</evidence>
<dbReference type="PANTHER" id="PTHR43201">
    <property type="entry name" value="ACYL-COA SYNTHETASE"/>
    <property type="match status" value="1"/>
</dbReference>
<feature type="domain" description="AMP-binding enzyme C-terminal" evidence="4">
    <location>
        <begin position="446"/>
        <end position="521"/>
    </location>
</feature>
<evidence type="ECO:0000259" key="3">
    <source>
        <dbReference type="Pfam" id="PF00501"/>
    </source>
</evidence>
<feature type="domain" description="AMP-dependent synthetase/ligase" evidence="3">
    <location>
        <begin position="10"/>
        <end position="386"/>
    </location>
</feature>
<comment type="similarity">
    <text evidence="1">Belongs to the ATP-dependent AMP-binding enzyme family.</text>
</comment>
<gene>
    <name evidence="5" type="ORF">ACFSE6_16555</name>
</gene>
<evidence type="ECO:0000256" key="2">
    <source>
        <dbReference type="ARBA" id="ARBA00022598"/>
    </source>
</evidence>
<dbReference type="Pfam" id="PF13193">
    <property type="entry name" value="AMP-binding_C"/>
    <property type="match status" value="1"/>
</dbReference>
<proteinExistence type="inferred from homology"/>
<keyword evidence="2" id="KW-0436">Ligase</keyword>
<evidence type="ECO:0000313" key="6">
    <source>
        <dbReference type="Proteomes" id="UP001597277"/>
    </source>
</evidence>
<sequence>MRSTYGQLWREVAAAVGDRVAVTSGERALTYRELEREAARLAGLFRAHGIGRGDTVAIYAYNCPEYLSALFAALTLGAAPAPLNFRSRAGELAGLLAEVQATALVYPRSLADAVTAAADRTEVPELRLRLEVDDDAGARPAVPGAVPFDAPAEEHRPEIPDDGRLLLCTGGTTGRPKAVVWSVADLFEAQQYATYGTLGLPVPGTLEAAIGVASDAGTPHVVVMPLAPFMHGTALFNSMNVLSLGGTVVVLASPRLDAEAAIRLARDQLATRWIIAGDAVARPLLEAVEADAADAGPVLPHLDSVISSGMRLSDDVKARLHALGDVTISDFLASTEGGPYAVAVSGSADDLPARLRLFPGAVVLDAAHQEVQDMPGAVGVLGFRGALPQGYLGDPGRTAETFPVIGGRRHVVPGDYVQVLGEGYVELLGRGSAVVNSGGEKIYPAEVEEALLSHPEVTDAVVLGLPDRRWGEAVTAVVALRAGSAVTAGDLTAHVGRRLAGYKKPKRVVLREQIERSPTGKVDLRALRAQLTSEPG</sequence>
<organism evidence="5 6">
    <name type="scientific">Georgenia deserti</name>
    <dbReference type="NCBI Taxonomy" id="2093781"/>
    <lineage>
        <taxon>Bacteria</taxon>
        <taxon>Bacillati</taxon>
        <taxon>Actinomycetota</taxon>
        <taxon>Actinomycetes</taxon>
        <taxon>Micrococcales</taxon>
        <taxon>Bogoriellaceae</taxon>
        <taxon>Georgenia</taxon>
    </lineage>
</organism>
<dbReference type="RefSeq" id="WP_388009788.1">
    <property type="nucleotide sequence ID" value="NZ_JBHUEE010000010.1"/>
</dbReference>
<dbReference type="InterPro" id="IPR025110">
    <property type="entry name" value="AMP-bd_C"/>
</dbReference>
<dbReference type="InterPro" id="IPR020845">
    <property type="entry name" value="AMP-binding_CS"/>
</dbReference>
<dbReference type="Gene3D" id="3.30.300.30">
    <property type="match status" value="1"/>
</dbReference>
<protein>
    <submittedName>
        <fullName evidence="5">AMP-binding protein</fullName>
    </submittedName>
</protein>
<accession>A0ABW4LAY2</accession>
<reference evidence="6" key="1">
    <citation type="journal article" date="2019" name="Int. J. Syst. Evol. Microbiol.">
        <title>The Global Catalogue of Microorganisms (GCM) 10K type strain sequencing project: providing services to taxonomists for standard genome sequencing and annotation.</title>
        <authorList>
            <consortium name="The Broad Institute Genomics Platform"/>
            <consortium name="The Broad Institute Genome Sequencing Center for Infectious Disease"/>
            <person name="Wu L."/>
            <person name="Ma J."/>
        </authorList>
    </citation>
    <scope>NUCLEOTIDE SEQUENCE [LARGE SCALE GENOMIC DNA]</scope>
    <source>
        <strain evidence="6">JCM 17130</strain>
    </source>
</reference>
<dbReference type="Gene3D" id="3.40.50.12780">
    <property type="entry name" value="N-terminal domain of ligase-like"/>
    <property type="match status" value="1"/>
</dbReference>
<dbReference type="PANTHER" id="PTHR43201:SF5">
    <property type="entry name" value="MEDIUM-CHAIN ACYL-COA LIGASE ACSF2, MITOCHONDRIAL"/>
    <property type="match status" value="1"/>
</dbReference>
<dbReference type="InterPro" id="IPR042099">
    <property type="entry name" value="ANL_N_sf"/>
</dbReference>
<dbReference type="InterPro" id="IPR045851">
    <property type="entry name" value="AMP-bd_C_sf"/>
</dbReference>
<name>A0ABW4LAY2_9MICO</name>
<dbReference type="PROSITE" id="PS00455">
    <property type="entry name" value="AMP_BINDING"/>
    <property type="match status" value="1"/>
</dbReference>